<dbReference type="PRINTS" id="PR00413">
    <property type="entry name" value="HADHALOGNASE"/>
</dbReference>
<dbReference type="InterPro" id="IPR023198">
    <property type="entry name" value="PGP-like_dom2"/>
</dbReference>
<evidence type="ECO:0000313" key="1">
    <source>
        <dbReference type="EMBL" id="MFC3052677.1"/>
    </source>
</evidence>
<dbReference type="Gene3D" id="1.10.150.240">
    <property type="entry name" value="Putative phosphatase, domain 2"/>
    <property type="match status" value="1"/>
</dbReference>
<accession>A0ABV7D7R4</accession>
<protein>
    <submittedName>
        <fullName evidence="1">HAD family hydrolase</fullName>
    </submittedName>
</protein>
<proteinExistence type="predicted"/>
<dbReference type="NCBIfam" id="TIGR01509">
    <property type="entry name" value="HAD-SF-IA-v3"/>
    <property type="match status" value="1"/>
</dbReference>
<reference evidence="2" key="1">
    <citation type="journal article" date="2019" name="Int. J. Syst. Evol. Microbiol.">
        <title>The Global Catalogue of Microorganisms (GCM) 10K type strain sequencing project: providing services to taxonomists for standard genome sequencing and annotation.</title>
        <authorList>
            <consortium name="The Broad Institute Genomics Platform"/>
            <consortium name="The Broad Institute Genome Sequencing Center for Infectious Disease"/>
            <person name="Wu L."/>
            <person name="Ma J."/>
        </authorList>
    </citation>
    <scope>NUCLEOTIDE SEQUENCE [LARGE SCALE GENOMIC DNA]</scope>
    <source>
        <strain evidence="2">KCTC 62164</strain>
    </source>
</reference>
<dbReference type="PANTHER" id="PTHR43611">
    <property type="entry name" value="ALPHA-D-GLUCOSE 1-PHOSPHATE PHOSPHATASE"/>
    <property type="match status" value="1"/>
</dbReference>
<dbReference type="EMBL" id="JBHRSL010000010">
    <property type="protein sequence ID" value="MFC3052677.1"/>
    <property type="molecule type" value="Genomic_DNA"/>
</dbReference>
<dbReference type="PANTHER" id="PTHR43611:SF3">
    <property type="entry name" value="FLAVIN MONONUCLEOTIDE HYDROLASE 1, CHLOROPLATIC"/>
    <property type="match status" value="1"/>
</dbReference>
<sequence>MKQISAVLFDIGNVFVRWDPRYLYEKLIADPVELDFFLTNVVTLAWHTEHDRGRPFAEGVRKLSAQFPEYEDLIQSFDTKWAETIGETITGTVDVLGALVAEGMPVYAITNFSAEKWPLFCKSYAFTDLFDGVVVSGEEKLVKPDPALFDIAIKRFGLVPEETFFIDDRFDNIRAAEKIGMQCHTFRDPATLKKDLWSRRFRHLSF</sequence>
<dbReference type="Proteomes" id="UP001595444">
    <property type="component" value="Unassembled WGS sequence"/>
</dbReference>
<dbReference type="SFLD" id="SFLDS00003">
    <property type="entry name" value="Haloacid_Dehalogenase"/>
    <property type="match status" value="1"/>
</dbReference>
<dbReference type="SFLD" id="SFLDG01129">
    <property type="entry name" value="C1.5:_HAD__Beta-PGM__Phosphata"/>
    <property type="match status" value="1"/>
</dbReference>
<organism evidence="1 2">
    <name type="scientific">Kordiimonas pumila</name>
    <dbReference type="NCBI Taxonomy" id="2161677"/>
    <lineage>
        <taxon>Bacteria</taxon>
        <taxon>Pseudomonadati</taxon>
        <taxon>Pseudomonadota</taxon>
        <taxon>Alphaproteobacteria</taxon>
        <taxon>Kordiimonadales</taxon>
        <taxon>Kordiimonadaceae</taxon>
        <taxon>Kordiimonas</taxon>
    </lineage>
</organism>
<dbReference type="GO" id="GO:0016787">
    <property type="term" value="F:hydrolase activity"/>
    <property type="evidence" value="ECO:0007669"/>
    <property type="project" value="UniProtKB-KW"/>
</dbReference>
<dbReference type="Gene3D" id="3.40.50.1000">
    <property type="entry name" value="HAD superfamily/HAD-like"/>
    <property type="match status" value="1"/>
</dbReference>
<gene>
    <name evidence="1" type="ORF">ACFOKA_12250</name>
</gene>
<dbReference type="NCBIfam" id="TIGR01549">
    <property type="entry name" value="HAD-SF-IA-v1"/>
    <property type="match status" value="1"/>
</dbReference>
<name>A0ABV7D7R4_9PROT</name>
<keyword evidence="2" id="KW-1185">Reference proteome</keyword>
<dbReference type="InterPro" id="IPR036412">
    <property type="entry name" value="HAD-like_sf"/>
</dbReference>
<comment type="caution">
    <text evidence="1">The sequence shown here is derived from an EMBL/GenBank/DDBJ whole genome shotgun (WGS) entry which is preliminary data.</text>
</comment>
<dbReference type="SUPFAM" id="SSF56784">
    <property type="entry name" value="HAD-like"/>
    <property type="match status" value="1"/>
</dbReference>
<dbReference type="InterPro" id="IPR023214">
    <property type="entry name" value="HAD_sf"/>
</dbReference>
<evidence type="ECO:0000313" key="2">
    <source>
        <dbReference type="Proteomes" id="UP001595444"/>
    </source>
</evidence>
<dbReference type="CDD" id="cd02603">
    <property type="entry name" value="HAD_sEH-N_like"/>
    <property type="match status" value="1"/>
</dbReference>
<dbReference type="InterPro" id="IPR006439">
    <property type="entry name" value="HAD-SF_hydro_IA"/>
</dbReference>
<dbReference type="RefSeq" id="WP_194213670.1">
    <property type="nucleotide sequence ID" value="NZ_CP061205.1"/>
</dbReference>
<dbReference type="Pfam" id="PF13419">
    <property type="entry name" value="HAD_2"/>
    <property type="match status" value="1"/>
</dbReference>
<keyword evidence="1" id="KW-0378">Hydrolase</keyword>
<dbReference type="InterPro" id="IPR041492">
    <property type="entry name" value="HAD_2"/>
</dbReference>